<comment type="caution">
    <text evidence="1">The sequence shown here is derived from an EMBL/GenBank/DDBJ whole genome shotgun (WGS) entry which is preliminary data.</text>
</comment>
<proteinExistence type="predicted"/>
<evidence type="ECO:0000313" key="1">
    <source>
        <dbReference type="EMBL" id="MEJ8307080.1"/>
    </source>
</evidence>
<reference evidence="1" key="1">
    <citation type="submission" date="2024-03" db="EMBL/GenBank/DDBJ databases">
        <title>Whole genome sequecning of epiphytes from Marcgravia umbellata leaves.</title>
        <authorList>
            <person name="Kumar G."/>
            <person name="Savka M.A."/>
        </authorList>
    </citation>
    <scope>NUCLEOTIDE SEQUENCE</scope>
    <source>
        <strain evidence="1">RIT_BL5</strain>
    </source>
</reference>
<evidence type="ECO:0000313" key="2">
    <source>
        <dbReference type="Proteomes" id="UP001380953"/>
    </source>
</evidence>
<keyword evidence="2" id="KW-1185">Reference proteome</keyword>
<organism evidence="1 2">
    <name type="scientific">Saccharibacillus sacchari</name>
    <dbReference type="NCBI Taxonomy" id="456493"/>
    <lineage>
        <taxon>Bacteria</taxon>
        <taxon>Bacillati</taxon>
        <taxon>Bacillota</taxon>
        <taxon>Bacilli</taxon>
        <taxon>Bacillales</taxon>
        <taxon>Paenibacillaceae</taxon>
        <taxon>Saccharibacillus</taxon>
    </lineage>
</organism>
<sequence length="81" mass="9243">MEYQTIFLILVQKIKEILPEVQLEDITPDVSLRDVGANSIDRMDILVSSMQQLNVKVPMVNFAKAQTLHELVLIFQESARS</sequence>
<dbReference type="EMBL" id="JBBKAR010000060">
    <property type="protein sequence ID" value="MEJ8307080.1"/>
    <property type="molecule type" value="Genomic_DNA"/>
</dbReference>
<accession>A0ACC6PJC1</accession>
<name>A0ACC6PJC1_9BACL</name>
<gene>
    <name evidence="1" type="ORF">WKI47_24490</name>
</gene>
<dbReference type="Proteomes" id="UP001380953">
    <property type="component" value="Unassembled WGS sequence"/>
</dbReference>
<protein>
    <submittedName>
        <fullName evidence="1">Phosphopantetheine-binding protein</fullName>
    </submittedName>
</protein>